<dbReference type="Pfam" id="PF16472">
    <property type="entry name" value="DUF5050"/>
    <property type="match status" value="1"/>
</dbReference>
<feature type="domain" description="Prolow-density lipoprotein receptor-related protein 1-like beta-propeller" evidence="1">
    <location>
        <begin position="57"/>
        <end position="345"/>
    </location>
</feature>
<gene>
    <name evidence="2" type="ordered locus">CA_C1066</name>
</gene>
<keyword evidence="3" id="KW-1185">Reference proteome</keyword>
<dbReference type="GeneID" id="44997579"/>
<evidence type="ECO:0000313" key="3">
    <source>
        <dbReference type="Proteomes" id="UP000000814"/>
    </source>
</evidence>
<organism evidence="2 3">
    <name type="scientific">Clostridium acetobutylicum (strain ATCC 824 / DSM 792 / JCM 1419 / IAM 19013 / LMG 5710 / NBRC 13948 / NRRL B-527 / VKM B-1787 / 2291 / W)</name>
    <dbReference type="NCBI Taxonomy" id="272562"/>
    <lineage>
        <taxon>Bacteria</taxon>
        <taxon>Bacillati</taxon>
        <taxon>Bacillota</taxon>
        <taxon>Clostridia</taxon>
        <taxon>Eubacteriales</taxon>
        <taxon>Clostridiaceae</taxon>
        <taxon>Clostridium</taxon>
    </lineage>
</organism>
<dbReference type="RefSeq" id="WP_010964382.1">
    <property type="nucleotide sequence ID" value="NC_003030.1"/>
</dbReference>
<dbReference type="OrthoDB" id="9947944at2"/>
<dbReference type="AlphaFoldDB" id="Q97K54"/>
<dbReference type="PIR" id="F97031">
    <property type="entry name" value="F97031"/>
</dbReference>
<name>Q97K54_CLOAB</name>
<evidence type="ECO:0000313" key="2">
    <source>
        <dbReference type="EMBL" id="AAK79041.1"/>
    </source>
</evidence>
<dbReference type="HOGENOM" id="CLU_793887_0_0_9"/>
<proteinExistence type="predicted"/>
<dbReference type="Gene3D" id="2.120.10.60">
    <property type="entry name" value="Tricorn protease N-terminal domain"/>
    <property type="match status" value="1"/>
</dbReference>
<dbReference type="STRING" id="272562.CA_C1066"/>
<dbReference type="EMBL" id="AE001437">
    <property type="protein sequence ID" value="AAK79041.1"/>
    <property type="molecule type" value="Genomic_DNA"/>
</dbReference>
<dbReference type="PATRIC" id="fig|272562.8.peg.1277"/>
<reference evidence="2 3" key="1">
    <citation type="journal article" date="2001" name="J. Bacteriol.">
        <title>Genome sequence and comparative analysis of the solvent-producing bacterium Clostridium acetobutylicum.</title>
        <authorList>
            <person name="Nolling J."/>
            <person name="Breton G."/>
            <person name="Omelchenko M.V."/>
            <person name="Makarova K.S."/>
            <person name="Zeng Q."/>
            <person name="Gibson R."/>
            <person name="Lee H.M."/>
            <person name="Dubois J."/>
            <person name="Qiu D."/>
            <person name="Hitti J."/>
            <person name="Wolf Y.I."/>
            <person name="Tatusov R.L."/>
            <person name="Sabathe F."/>
            <person name="Doucette-Stamm L."/>
            <person name="Soucaille P."/>
            <person name="Daly M.J."/>
            <person name="Bennett G.N."/>
            <person name="Koonin E.V."/>
            <person name="Smith D.R."/>
        </authorList>
    </citation>
    <scope>NUCLEOTIDE SEQUENCE [LARGE SCALE GENOMIC DNA]</scope>
    <source>
        <strain evidence="3">ATCC 824 / DSM 792 / JCM 1419 / LMG 5710 / VKM B-1787</strain>
    </source>
</reference>
<sequence length="349" mass="40784">MMVIIQGKQMKKIVLILICIFTFSLVGCNKKVNDTRVAVHKKVKLDYPIHLSDKVLDNTSDIIEDDNFIYYSDKKGINKLNKKSGESKLILKQKNVNQLVLVEENIYFSTVDEKNFGIFCIDKNGSELSKIIDGKNMEYANQFRYFMIRDNNIYFQVTMSLYLFDMTSKKLKLLNNDAEQFKVNKGSVFYIDHGQRTFTIYKENIDDMKPQIILGKGVSEPKRDIYYGFAFIDDDLYFLKRIPNSSDNHYTTALFTYKNGNETIIMKNDNEVIGEDMVEYKGDLYFTTYSSDEKIKLLKYSAKDNTISQVDCRDSSKVDNYFVWNTVKIINGYLYYPTKDDKLRCVKLK</sequence>
<dbReference type="InterPro" id="IPR032485">
    <property type="entry name" value="LRP1-like_beta_prop"/>
</dbReference>
<dbReference type="SUPFAM" id="SSF69304">
    <property type="entry name" value="Tricorn protease N-terminal domain"/>
    <property type="match status" value="1"/>
</dbReference>
<accession>Q97K54</accession>
<protein>
    <recommendedName>
        <fullName evidence="1">Prolow-density lipoprotein receptor-related protein 1-like beta-propeller domain-containing protein</fullName>
    </recommendedName>
</protein>
<evidence type="ECO:0000259" key="1">
    <source>
        <dbReference type="Pfam" id="PF16472"/>
    </source>
</evidence>
<dbReference type="Proteomes" id="UP000000814">
    <property type="component" value="Chromosome"/>
</dbReference>
<dbReference type="KEGG" id="cac:CA_C1066"/>